<feature type="chain" id="PRO_5038936219" description="Lipoprotein" evidence="1">
    <location>
        <begin position="21"/>
        <end position="167"/>
    </location>
</feature>
<keyword evidence="3" id="KW-1185">Reference proteome</keyword>
<dbReference type="RefSeq" id="WP_008790088.1">
    <property type="nucleotide sequence ID" value="NZ_AKCB01000001.1"/>
</dbReference>
<evidence type="ECO:0000256" key="1">
    <source>
        <dbReference type="SAM" id="SignalP"/>
    </source>
</evidence>
<dbReference type="EMBL" id="ADKX01000043">
    <property type="protein sequence ID" value="EFW03811.1"/>
    <property type="molecule type" value="Genomic_DNA"/>
</dbReference>
<accession>E7GE08</accession>
<evidence type="ECO:0000313" key="2">
    <source>
        <dbReference type="EMBL" id="EFW03811.1"/>
    </source>
</evidence>
<name>E7GE08_9FIRM</name>
<dbReference type="STRING" id="100884.GCA_000269565_02545"/>
<evidence type="ECO:0000313" key="3">
    <source>
        <dbReference type="Proteomes" id="UP000003157"/>
    </source>
</evidence>
<comment type="caution">
    <text evidence="2">The sequence shown here is derived from an EMBL/GenBank/DDBJ whole genome shotgun (WGS) entry which is preliminary data.</text>
</comment>
<sequence>MRKILVALCFISIMIGGCSSQTNKKNTESDSTKNTVKENIFVNISDSKTHFPLYVGGASSSVEIDIPITKEIEKKVLENNKYETQYYIDFKLNDSDDKQILSVKGISWNIGDENPVIILDEYDVSTKQIKDIEENLQNETIRTSVSIYTNDYNSGVWKSLAVLKKKI</sequence>
<keyword evidence="1" id="KW-0732">Signal</keyword>
<proteinExistence type="predicted"/>
<gene>
    <name evidence="2" type="ORF">HMPREF9488_03001</name>
</gene>
<dbReference type="AlphaFoldDB" id="E7GE08"/>
<reference evidence="2 3" key="1">
    <citation type="submission" date="2010-12" db="EMBL/GenBank/DDBJ databases">
        <title>The Genome Sequence of Coprobacillus sp. strain 29_1.</title>
        <authorList>
            <consortium name="The Broad Institute Genome Sequencing Platform"/>
            <person name="Earl A."/>
            <person name="Ward D."/>
            <person name="Feldgarden M."/>
            <person name="Gevers D."/>
            <person name="Daigneault M."/>
            <person name="Sibley C.D."/>
            <person name="White A."/>
            <person name="Strauss J."/>
            <person name="Allen-Vercoe E."/>
            <person name="Young S.K."/>
            <person name="Zeng Q."/>
            <person name="Gargeya S."/>
            <person name="Fitzgerald M."/>
            <person name="Haas B."/>
            <person name="Abouelleil A."/>
            <person name="Alvarado L."/>
            <person name="Arachchi H.M."/>
            <person name="Berlin A."/>
            <person name="Brown A."/>
            <person name="Chapman S.B."/>
            <person name="Chen Z."/>
            <person name="Dunbar C."/>
            <person name="Freedman E."/>
            <person name="Gearin G."/>
            <person name="Gellesch M."/>
            <person name="Goldberg J."/>
            <person name="Griggs A."/>
            <person name="Gujja S."/>
            <person name="Heilman E."/>
            <person name="Heiman D."/>
            <person name="Howarth C."/>
            <person name="Larson L."/>
            <person name="Lui A."/>
            <person name="MacDonald P.J.P."/>
            <person name="Mehta T."/>
            <person name="Montmayeur A."/>
            <person name="Murphy C."/>
            <person name="Neiman D."/>
            <person name="Pearson M."/>
            <person name="Priest M."/>
            <person name="Roberts A."/>
            <person name="Saif S."/>
            <person name="Shea T."/>
            <person name="Shenoy N."/>
            <person name="Sisk P."/>
            <person name="Stolte C."/>
            <person name="Sykes S."/>
            <person name="White J."/>
            <person name="Yandava C."/>
            <person name="Nusbaum C."/>
            <person name="Birren B."/>
        </authorList>
    </citation>
    <scope>NUCLEOTIDE SEQUENCE [LARGE SCALE GENOMIC DNA]</scope>
    <source>
        <strain evidence="2 3">29_1</strain>
    </source>
</reference>
<feature type="signal peptide" evidence="1">
    <location>
        <begin position="1"/>
        <end position="20"/>
    </location>
</feature>
<dbReference type="Proteomes" id="UP000003157">
    <property type="component" value="Unassembled WGS sequence"/>
</dbReference>
<organism evidence="2 3">
    <name type="scientific">Coprobacillus cateniformis</name>
    <dbReference type="NCBI Taxonomy" id="100884"/>
    <lineage>
        <taxon>Bacteria</taxon>
        <taxon>Bacillati</taxon>
        <taxon>Bacillota</taxon>
        <taxon>Erysipelotrichia</taxon>
        <taxon>Erysipelotrichales</taxon>
        <taxon>Coprobacillaceae</taxon>
        <taxon>Coprobacillus</taxon>
    </lineage>
</organism>
<dbReference type="HOGENOM" id="CLU_1591732_0_0_9"/>
<dbReference type="PROSITE" id="PS51257">
    <property type="entry name" value="PROKAR_LIPOPROTEIN"/>
    <property type="match status" value="1"/>
</dbReference>
<protein>
    <recommendedName>
        <fullName evidence="4">Lipoprotein</fullName>
    </recommendedName>
</protein>
<dbReference type="GeneID" id="78230358"/>
<evidence type="ECO:0008006" key="4">
    <source>
        <dbReference type="Google" id="ProtNLM"/>
    </source>
</evidence>